<dbReference type="InterPro" id="IPR050847">
    <property type="entry name" value="SASP_DNA-binding"/>
</dbReference>
<dbReference type="AlphaFoldDB" id="A0A917K6P4"/>
<comment type="caution">
    <text evidence="4">The sequence shown here is derived from an EMBL/GenBank/DDBJ whole genome shotgun (WGS) entry which is preliminary data.</text>
</comment>
<accession>A0A917K6P4</accession>
<evidence type="ECO:0000313" key="5">
    <source>
        <dbReference type="Proteomes" id="UP000637695"/>
    </source>
</evidence>
<keyword evidence="5" id="KW-1185">Reference proteome</keyword>
<dbReference type="GO" id="GO:0003690">
    <property type="term" value="F:double-stranded DNA binding"/>
    <property type="evidence" value="ECO:0007669"/>
    <property type="project" value="InterPro"/>
</dbReference>
<evidence type="ECO:0000256" key="3">
    <source>
        <dbReference type="ARBA" id="ARBA00023125"/>
    </source>
</evidence>
<reference evidence="4" key="1">
    <citation type="journal article" date="2014" name="Int. J. Syst. Evol. Microbiol.">
        <title>Complete genome sequence of Corynebacterium casei LMG S-19264T (=DSM 44701T), isolated from a smear-ripened cheese.</title>
        <authorList>
            <consortium name="US DOE Joint Genome Institute (JGI-PGF)"/>
            <person name="Walter F."/>
            <person name="Albersmeier A."/>
            <person name="Kalinowski J."/>
            <person name="Ruckert C."/>
        </authorList>
    </citation>
    <scope>NUCLEOTIDE SEQUENCE</scope>
    <source>
        <strain evidence="4">JCM 18487</strain>
    </source>
</reference>
<evidence type="ECO:0000313" key="4">
    <source>
        <dbReference type="EMBL" id="GGJ02014.1"/>
    </source>
</evidence>
<dbReference type="RefSeq" id="WP_188881418.1">
    <property type="nucleotide sequence ID" value="NZ_BMOY01000010.1"/>
</dbReference>
<dbReference type="PANTHER" id="PTHR36107">
    <property type="entry name" value="SMALL, ACID-SOLUBLE SPORE PROTEIN A"/>
    <property type="match status" value="1"/>
</dbReference>
<dbReference type="InterPro" id="IPR038300">
    <property type="entry name" value="SASP_sf_alpha/beta"/>
</dbReference>
<comment type="function">
    <text evidence="1">SASP are bound to spore DNA. They are double-stranded DNA-binding proteins that cause DNA to change to an a-like conformation. They protect the DNA backbone from chemical and enzymatic cleavage and are thus involved in dormant spore's high resistance to UV light.</text>
</comment>
<name>A0A917K6P4_9BACL</name>
<dbReference type="Gene3D" id="6.10.10.80">
    <property type="entry name" value="Small, acid-soluble spore protein, alpha/beta type-like"/>
    <property type="match status" value="1"/>
</dbReference>
<dbReference type="PROSITE" id="PS00304">
    <property type="entry name" value="SASP_1"/>
    <property type="match status" value="1"/>
</dbReference>
<dbReference type="PANTHER" id="PTHR36107:SF1">
    <property type="entry name" value="SMALL, ACID-SOLUBLE SPORE PROTEIN A"/>
    <property type="match status" value="1"/>
</dbReference>
<dbReference type="InterPro" id="IPR018126">
    <property type="entry name" value="SASP_alpha/beta-type_CS"/>
</dbReference>
<evidence type="ECO:0000256" key="1">
    <source>
        <dbReference type="ARBA" id="ARBA00003863"/>
    </source>
</evidence>
<evidence type="ECO:0000256" key="2">
    <source>
        <dbReference type="ARBA" id="ARBA00005442"/>
    </source>
</evidence>
<proteinExistence type="inferred from homology"/>
<keyword evidence="3" id="KW-0238">DNA-binding</keyword>
<dbReference type="GO" id="GO:0006265">
    <property type="term" value="P:DNA topological change"/>
    <property type="evidence" value="ECO:0007669"/>
    <property type="project" value="InterPro"/>
</dbReference>
<dbReference type="InterPro" id="IPR001448">
    <property type="entry name" value="SASP_alpha/beta-type"/>
</dbReference>
<dbReference type="Proteomes" id="UP000637695">
    <property type="component" value="Unassembled WGS sequence"/>
</dbReference>
<dbReference type="Pfam" id="PF00269">
    <property type="entry name" value="SASP"/>
    <property type="match status" value="1"/>
</dbReference>
<dbReference type="EMBL" id="BMOY01000010">
    <property type="protein sequence ID" value="GGJ02014.1"/>
    <property type="molecule type" value="Genomic_DNA"/>
</dbReference>
<sequence length="73" mass="7528">MALGQKRNTPVVTGAAKALDQLKYEVAAELGIATPADGYWGTMATRDTGAIGGNITRKLVALAEQQLAGRANA</sequence>
<comment type="similarity">
    <text evidence="2">Belongs to the alpha/beta-type SASP family.</text>
</comment>
<reference evidence="4" key="2">
    <citation type="submission" date="2020-09" db="EMBL/GenBank/DDBJ databases">
        <authorList>
            <person name="Sun Q."/>
            <person name="Ohkuma M."/>
        </authorList>
    </citation>
    <scope>NUCLEOTIDE SEQUENCE</scope>
    <source>
        <strain evidence="4">JCM 18487</strain>
    </source>
</reference>
<organism evidence="4 5">
    <name type="scientific">Alicyclobacillus cellulosilyticus</name>
    <dbReference type="NCBI Taxonomy" id="1003997"/>
    <lineage>
        <taxon>Bacteria</taxon>
        <taxon>Bacillati</taxon>
        <taxon>Bacillota</taxon>
        <taxon>Bacilli</taxon>
        <taxon>Bacillales</taxon>
        <taxon>Alicyclobacillaceae</taxon>
        <taxon>Alicyclobacillus</taxon>
    </lineage>
</organism>
<gene>
    <name evidence="4" type="primary">sasP-1</name>
    <name evidence="4" type="ORF">GCM10010885_09060</name>
</gene>
<protein>
    <submittedName>
        <fullName evidence="4">Small, acid-soluble spore protein 1</fullName>
    </submittedName>
</protein>